<sequence>MDQAISPAVAARHRRRTIAAIAVGLALVCGAAWGVHRYASPSASAHDIAVAEVRRGDIANSISATGVVVPEREETVPSPIPSRIAHVHAKPGQQVAAGELLLTLDDSSVRVAIASLNEQLAQQENRMAGLRVELEQKRKQTRAAIELLELDLQSARAKLNRSQLLRKAGGISGEDMLTAELNVQRIEVQLRQQREFIDDTARVNASSIADARLQKAILQKQLDQQLLLQRQTEVRAPFAGMLTSVAADEGAAVVTGQALAKVADLQHYRVEATVSDFHARRLASGLAVQVEHNGQPLAGRVHTVLPEIRDGKVTVLATLDQPSHPLLRNRMRVDVRIVTDRKQGVLLADNGAAFNGQGRQQGYVLRGGVAHKVMLDIGASDGKAVEIVAGAQAGDRLIISDISRYKEHDTLRITN</sequence>
<proteinExistence type="predicted"/>
<name>A0A7X2IJX2_9BURK</name>
<dbReference type="InterPro" id="IPR050465">
    <property type="entry name" value="UPF0194_transport"/>
</dbReference>
<dbReference type="Gene3D" id="2.40.420.20">
    <property type="match status" value="1"/>
</dbReference>
<dbReference type="Gene3D" id="2.40.50.100">
    <property type="match status" value="1"/>
</dbReference>
<accession>A0A7X2IJX2</accession>
<evidence type="ECO:0000313" key="6">
    <source>
        <dbReference type="Proteomes" id="UP000446768"/>
    </source>
</evidence>
<evidence type="ECO:0000259" key="4">
    <source>
        <dbReference type="Pfam" id="PF25917"/>
    </source>
</evidence>
<evidence type="ECO:0000256" key="1">
    <source>
        <dbReference type="ARBA" id="ARBA00004196"/>
    </source>
</evidence>
<reference evidence="5 6" key="1">
    <citation type="submission" date="2019-11" db="EMBL/GenBank/DDBJ databases">
        <title>Novel species isolated from a subtropical stream in China.</title>
        <authorList>
            <person name="Lu H."/>
        </authorList>
    </citation>
    <scope>NUCLEOTIDE SEQUENCE [LARGE SCALE GENOMIC DNA]</scope>
    <source>
        <strain evidence="5 6">FT92W</strain>
    </source>
</reference>
<feature type="domain" description="Multidrug resistance protein MdtA-like barrel-sandwich hybrid" evidence="4">
    <location>
        <begin position="80"/>
        <end position="262"/>
    </location>
</feature>
<dbReference type="InterPro" id="IPR058625">
    <property type="entry name" value="MdtA-like_BSH"/>
</dbReference>
<dbReference type="GO" id="GO:0030313">
    <property type="term" value="C:cell envelope"/>
    <property type="evidence" value="ECO:0007669"/>
    <property type="project" value="UniProtKB-SubCell"/>
</dbReference>
<dbReference type="Pfam" id="PF25917">
    <property type="entry name" value="BSH_RND"/>
    <property type="match status" value="1"/>
</dbReference>
<dbReference type="AlphaFoldDB" id="A0A7X2IJX2"/>
<dbReference type="Proteomes" id="UP000446768">
    <property type="component" value="Unassembled WGS sequence"/>
</dbReference>
<dbReference type="Gene3D" id="2.40.30.170">
    <property type="match status" value="1"/>
</dbReference>
<protein>
    <submittedName>
        <fullName evidence="5">HlyD family efflux transporter periplasmic adaptor subunit</fullName>
    </submittedName>
</protein>
<keyword evidence="2 3" id="KW-0175">Coiled coil</keyword>
<dbReference type="PANTHER" id="PTHR32347:SF14">
    <property type="entry name" value="EFFLUX SYSTEM COMPONENT YKNX-RELATED"/>
    <property type="match status" value="1"/>
</dbReference>
<dbReference type="PANTHER" id="PTHR32347">
    <property type="entry name" value="EFFLUX SYSTEM COMPONENT YKNX-RELATED"/>
    <property type="match status" value="1"/>
</dbReference>
<dbReference type="EMBL" id="WKJJ01000003">
    <property type="protein sequence ID" value="MRV71165.1"/>
    <property type="molecule type" value="Genomic_DNA"/>
</dbReference>
<organism evidence="5 6">
    <name type="scientific">Pseudoduganella rivuli</name>
    <dbReference type="NCBI Taxonomy" id="2666085"/>
    <lineage>
        <taxon>Bacteria</taxon>
        <taxon>Pseudomonadati</taxon>
        <taxon>Pseudomonadota</taxon>
        <taxon>Betaproteobacteria</taxon>
        <taxon>Burkholderiales</taxon>
        <taxon>Oxalobacteraceae</taxon>
        <taxon>Telluria group</taxon>
        <taxon>Pseudoduganella</taxon>
    </lineage>
</organism>
<comment type="subcellular location">
    <subcellularLocation>
        <location evidence="1">Cell envelope</location>
    </subcellularLocation>
</comment>
<evidence type="ECO:0000256" key="3">
    <source>
        <dbReference type="SAM" id="Coils"/>
    </source>
</evidence>
<evidence type="ECO:0000256" key="2">
    <source>
        <dbReference type="ARBA" id="ARBA00023054"/>
    </source>
</evidence>
<dbReference type="SUPFAM" id="SSF111369">
    <property type="entry name" value="HlyD-like secretion proteins"/>
    <property type="match status" value="2"/>
</dbReference>
<comment type="caution">
    <text evidence="5">The sequence shown here is derived from an EMBL/GenBank/DDBJ whole genome shotgun (WGS) entry which is preliminary data.</text>
</comment>
<feature type="coiled-coil region" evidence="3">
    <location>
        <begin position="113"/>
        <end position="165"/>
    </location>
</feature>
<keyword evidence="6" id="KW-1185">Reference proteome</keyword>
<dbReference type="Gene3D" id="1.10.287.470">
    <property type="entry name" value="Helix hairpin bin"/>
    <property type="match status" value="1"/>
</dbReference>
<evidence type="ECO:0000313" key="5">
    <source>
        <dbReference type="EMBL" id="MRV71165.1"/>
    </source>
</evidence>
<gene>
    <name evidence="5" type="ORF">GJ700_05460</name>
</gene>